<dbReference type="GO" id="GO:0003677">
    <property type="term" value="F:DNA binding"/>
    <property type="evidence" value="ECO:0007669"/>
    <property type="project" value="InterPro"/>
</dbReference>
<keyword evidence="8" id="KW-1185">Reference proteome</keyword>
<feature type="domain" description="RNA polymerase sigma-70 region 2" evidence="5">
    <location>
        <begin position="29"/>
        <end position="94"/>
    </location>
</feature>
<dbReference type="OrthoDB" id="9150024at2"/>
<dbReference type="NCBIfam" id="TIGR02937">
    <property type="entry name" value="sigma70-ECF"/>
    <property type="match status" value="1"/>
</dbReference>
<dbReference type="InterPro" id="IPR014284">
    <property type="entry name" value="RNA_pol_sigma-70_dom"/>
</dbReference>
<name>A0A2T7BJ69_9BACT</name>
<dbReference type="GO" id="GO:0006352">
    <property type="term" value="P:DNA-templated transcription initiation"/>
    <property type="evidence" value="ECO:0007669"/>
    <property type="project" value="InterPro"/>
</dbReference>
<dbReference type="Proteomes" id="UP000244450">
    <property type="component" value="Unassembled WGS sequence"/>
</dbReference>
<dbReference type="PANTHER" id="PTHR43133:SF46">
    <property type="entry name" value="RNA POLYMERASE SIGMA-70 FACTOR ECF SUBFAMILY"/>
    <property type="match status" value="1"/>
</dbReference>
<keyword evidence="3" id="KW-0731">Sigma factor</keyword>
<dbReference type="InterPro" id="IPR013249">
    <property type="entry name" value="RNA_pol_sigma70_r4_t2"/>
</dbReference>
<keyword evidence="4" id="KW-0804">Transcription</keyword>
<accession>A0A2T7BJ69</accession>
<dbReference type="InterPro" id="IPR007627">
    <property type="entry name" value="RNA_pol_sigma70_r2"/>
</dbReference>
<dbReference type="InterPro" id="IPR039425">
    <property type="entry name" value="RNA_pol_sigma-70-like"/>
</dbReference>
<comment type="caution">
    <text evidence="7">The sequence shown here is derived from an EMBL/GenBank/DDBJ whole genome shotgun (WGS) entry which is preliminary data.</text>
</comment>
<dbReference type="PANTHER" id="PTHR43133">
    <property type="entry name" value="RNA POLYMERASE ECF-TYPE SIGMA FACTO"/>
    <property type="match status" value="1"/>
</dbReference>
<comment type="similarity">
    <text evidence="1">Belongs to the sigma-70 factor family. ECF subfamily.</text>
</comment>
<evidence type="ECO:0000256" key="2">
    <source>
        <dbReference type="ARBA" id="ARBA00023015"/>
    </source>
</evidence>
<dbReference type="Gene3D" id="1.10.10.10">
    <property type="entry name" value="Winged helix-like DNA-binding domain superfamily/Winged helix DNA-binding domain"/>
    <property type="match status" value="1"/>
</dbReference>
<evidence type="ECO:0000256" key="3">
    <source>
        <dbReference type="ARBA" id="ARBA00023082"/>
    </source>
</evidence>
<feature type="domain" description="RNA polymerase sigma factor 70 region 4 type 2" evidence="6">
    <location>
        <begin position="132"/>
        <end position="181"/>
    </location>
</feature>
<dbReference type="CDD" id="cd06171">
    <property type="entry name" value="Sigma70_r4"/>
    <property type="match status" value="1"/>
</dbReference>
<dbReference type="SUPFAM" id="SSF88659">
    <property type="entry name" value="Sigma3 and sigma4 domains of RNA polymerase sigma factors"/>
    <property type="match status" value="1"/>
</dbReference>
<dbReference type="InterPro" id="IPR013325">
    <property type="entry name" value="RNA_pol_sigma_r2"/>
</dbReference>
<reference evidence="7 8" key="1">
    <citation type="submission" date="2018-04" db="EMBL/GenBank/DDBJ databases">
        <title>Chitinophaga fuyangensis sp. nov., isolated from soil in a chemical factory.</title>
        <authorList>
            <person name="Chen K."/>
        </authorList>
    </citation>
    <scope>NUCLEOTIDE SEQUENCE [LARGE SCALE GENOMIC DNA]</scope>
    <source>
        <strain evidence="7 8">LY-1</strain>
    </source>
</reference>
<dbReference type="EMBL" id="QCYK01000002">
    <property type="protein sequence ID" value="PUZ26331.1"/>
    <property type="molecule type" value="Genomic_DNA"/>
</dbReference>
<sequence>MRGKAIEPGSEHQHWERFCKGDRAAFDTIYHTYFPQLFQYCIRFTTDRAFIQDVLQDFFFQLFTKPPRHTAIQHLKSYLLVSVRRQLLRSLARAGDEHQELAGNEDAYTFHLELAADDQLISREQSHLRQVAMQGLLHQLTPRQREAVYLYFYENESYDSIAEILQLKEVKYARTLIYRALDEMRELVARSGALGALMRS</sequence>
<organism evidence="7 8">
    <name type="scientific">Chitinophaga parva</name>
    <dbReference type="NCBI Taxonomy" id="2169414"/>
    <lineage>
        <taxon>Bacteria</taxon>
        <taxon>Pseudomonadati</taxon>
        <taxon>Bacteroidota</taxon>
        <taxon>Chitinophagia</taxon>
        <taxon>Chitinophagales</taxon>
        <taxon>Chitinophagaceae</taxon>
        <taxon>Chitinophaga</taxon>
    </lineage>
</organism>
<dbReference type="RefSeq" id="WP_108688169.1">
    <property type="nucleotide sequence ID" value="NZ_QCYK01000002.1"/>
</dbReference>
<protein>
    <recommendedName>
        <fullName evidence="9">Sigma-70 family RNA polymerase sigma factor</fullName>
    </recommendedName>
</protein>
<dbReference type="Pfam" id="PF04542">
    <property type="entry name" value="Sigma70_r2"/>
    <property type="match status" value="1"/>
</dbReference>
<evidence type="ECO:0000313" key="8">
    <source>
        <dbReference type="Proteomes" id="UP000244450"/>
    </source>
</evidence>
<keyword evidence="2" id="KW-0805">Transcription regulation</keyword>
<proteinExistence type="inferred from homology"/>
<dbReference type="AlphaFoldDB" id="A0A2T7BJ69"/>
<dbReference type="Gene3D" id="1.10.1740.10">
    <property type="match status" value="1"/>
</dbReference>
<evidence type="ECO:0000313" key="7">
    <source>
        <dbReference type="EMBL" id="PUZ26331.1"/>
    </source>
</evidence>
<dbReference type="InterPro" id="IPR013324">
    <property type="entry name" value="RNA_pol_sigma_r3/r4-like"/>
</dbReference>
<evidence type="ECO:0000259" key="5">
    <source>
        <dbReference type="Pfam" id="PF04542"/>
    </source>
</evidence>
<dbReference type="InterPro" id="IPR036388">
    <property type="entry name" value="WH-like_DNA-bd_sf"/>
</dbReference>
<dbReference type="GO" id="GO:0016987">
    <property type="term" value="F:sigma factor activity"/>
    <property type="evidence" value="ECO:0007669"/>
    <property type="project" value="UniProtKB-KW"/>
</dbReference>
<evidence type="ECO:0000256" key="4">
    <source>
        <dbReference type="ARBA" id="ARBA00023163"/>
    </source>
</evidence>
<dbReference type="Pfam" id="PF08281">
    <property type="entry name" value="Sigma70_r4_2"/>
    <property type="match status" value="1"/>
</dbReference>
<evidence type="ECO:0000256" key="1">
    <source>
        <dbReference type="ARBA" id="ARBA00010641"/>
    </source>
</evidence>
<dbReference type="SUPFAM" id="SSF88946">
    <property type="entry name" value="Sigma2 domain of RNA polymerase sigma factors"/>
    <property type="match status" value="1"/>
</dbReference>
<evidence type="ECO:0000259" key="6">
    <source>
        <dbReference type="Pfam" id="PF08281"/>
    </source>
</evidence>
<gene>
    <name evidence="7" type="ORF">DCC81_19105</name>
</gene>
<evidence type="ECO:0008006" key="9">
    <source>
        <dbReference type="Google" id="ProtNLM"/>
    </source>
</evidence>